<dbReference type="Pfam" id="PF00855">
    <property type="entry name" value="PWWP"/>
    <property type="match status" value="1"/>
</dbReference>
<comment type="subcellular location">
    <subcellularLocation>
        <location evidence="1">Nucleus</location>
    </subcellularLocation>
</comment>
<evidence type="ECO:0000256" key="3">
    <source>
        <dbReference type="ARBA" id="ARBA00023054"/>
    </source>
</evidence>
<feature type="compositionally biased region" description="Basic and acidic residues" evidence="5">
    <location>
        <begin position="130"/>
        <end position="150"/>
    </location>
</feature>
<gene>
    <name evidence="7" type="ORF">g.33017</name>
</gene>
<keyword evidence="4" id="KW-0539">Nucleus</keyword>
<feature type="region of interest" description="Disordered" evidence="5">
    <location>
        <begin position="92"/>
        <end position="223"/>
    </location>
</feature>
<feature type="domain" description="PWWP" evidence="6">
    <location>
        <begin position="8"/>
        <end position="63"/>
    </location>
</feature>
<proteinExistence type="inferred from homology"/>
<dbReference type="SUPFAM" id="SSF63748">
    <property type="entry name" value="Tudor/PWWP/MBT"/>
    <property type="match status" value="1"/>
</dbReference>
<dbReference type="Pfam" id="PF11467">
    <property type="entry name" value="LEDGF"/>
    <property type="match status" value="1"/>
</dbReference>
<dbReference type="EMBL" id="GECZ01007514">
    <property type="protein sequence ID" value="JAS62255.1"/>
    <property type="molecule type" value="Transcribed_RNA"/>
</dbReference>
<organism evidence="7">
    <name type="scientific">Cuerna arida</name>
    <dbReference type="NCBI Taxonomy" id="1464854"/>
    <lineage>
        <taxon>Eukaryota</taxon>
        <taxon>Metazoa</taxon>
        <taxon>Ecdysozoa</taxon>
        <taxon>Arthropoda</taxon>
        <taxon>Hexapoda</taxon>
        <taxon>Insecta</taxon>
        <taxon>Pterygota</taxon>
        <taxon>Neoptera</taxon>
        <taxon>Paraneoptera</taxon>
        <taxon>Hemiptera</taxon>
        <taxon>Auchenorrhyncha</taxon>
        <taxon>Membracoidea</taxon>
        <taxon>Cicadellidae</taxon>
        <taxon>Cicadellinae</taxon>
        <taxon>Proconiini</taxon>
        <taxon>Cuerna</taxon>
    </lineage>
</organism>
<dbReference type="InterPro" id="IPR036218">
    <property type="entry name" value="HIVI-bd_sf"/>
</dbReference>
<evidence type="ECO:0000256" key="2">
    <source>
        <dbReference type="ARBA" id="ARBA00005309"/>
    </source>
</evidence>
<keyword evidence="3" id="KW-0175">Coiled coil</keyword>
<evidence type="ECO:0000313" key="7">
    <source>
        <dbReference type="EMBL" id="JAS62255.1"/>
    </source>
</evidence>
<evidence type="ECO:0000256" key="1">
    <source>
        <dbReference type="ARBA" id="ARBA00004123"/>
    </source>
</evidence>
<name>A0A1B6GIK6_9HEMI</name>
<dbReference type="PROSITE" id="PS50812">
    <property type="entry name" value="PWWP"/>
    <property type="match status" value="1"/>
</dbReference>
<comment type="similarity">
    <text evidence="2">Belongs to the HDGF family.</text>
</comment>
<dbReference type="InterPro" id="IPR021567">
    <property type="entry name" value="LEDGF_IBD"/>
</dbReference>
<sequence>MTTPKFGPGDKIFAKVRGYPPWPARVEGVADETPNKMKYHVYFYGTGETAVCKQEELYPYAENREKYGKPMKKKGFNEALLQIDSELGLNTLVQTPQTPGNELDSETEGNLVIDETSGKKSKTNTPNAGKAKEIKKTGRIRADAGDEPVAKKPRKKSVLSSEQETPGTSHKTISTESPVVSRSGRKIKPKKFSDGVDENELEDIEQGTPKGKQGIKATSASSKAKDDIELDAELINESTLVAFTPKGEEVRLKLNLNKPVVFKSEKARLEWEAKVLEDGKTLKAQIESGEVLPESVKKEIQEKYQDKLVQLEQKMACDDKKEKLEYLKVEAQLLDIDVRIKSSLSLKQAEPESCLKCLDEFLGLKLSPLMFKKHPELVDTIKKLRKYVGNTSCWNMTDEQTHVFAGQAASIRSKSEHAYNKIKSLFMVPYGKSFWDIFAQELKDFNESTKGMNIDEVFGLTNDPTVKDVESESSDVNTSVS</sequence>
<dbReference type="PANTHER" id="PTHR12550">
    <property type="entry name" value="HEPATOMA-DERIVED GROWTH FACTOR-RELATED"/>
    <property type="match status" value="1"/>
</dbReference>
<protein>
    <recommendedName>
        <fullName evidence="6">PWWP domain-containing protein</fullName>
    </recommendedName>
</protein>
<dbReference type="SMART" id="SM00293">
    <property type="entry name" value="PWWP"/>
    <property type="match status" value="1"/>
</dbReference>
<evidence type="ECO:0000256" key="4">
    <source>
        <dbReference type="ARBA" id="ARBA00023242"/>
    </source>
</evidence>
<evidence type="ECO:0000259" key="6">
    <source>
        <dbReference type="PROSITE" id="PS50812"/>
    </source>
</evidence>
<feature type="compositionally biased region" description="Polar residues" evidence="5">
    <location>
        <begin position="158"/>
        <end position="180"/>
    </location>
</feature>
<dbReference type="PANTHER" id="PTHR12550:SF70">
    <property type="entry name" value="JIL-1 ANCHORING AND STABILIZING PROTEIN, ISOFORM A"/>
    <property type="match status" value="1"/>
</dbReference>
<dbReference type="InterPro" id="IPR035441">
    <property type="entry name" value="TFIIS/LEDGF_dom_sf"/>
</dbReference>
<evidence type="ECO:0000256" key="5">
    <source>
        <dbReference type="SAM" id="MobiDB-lite"/>
    </source>
</evidence>
<feature type="compositionally biased region" description="Acidic residues" evidence="5">
    <location>
        <begin position="195"/>
        <end position="205"/>
    </location>
</feature>
<dbReference type="SUPFAM" id="SSF140576">
    <property type="entry name" value="HIV integrase-binding domain"/>
    <property type="match status" value="1"/>
</dbReference>
<reference evidence="7" key="1">
    <citation type="submission" date="2015-11" db="EMBL/GenBank/DDBJ databases">
        <title>De novo transcriptome assembly of four potential Pierce s Disease insect vectors from Arizona vineyards.</title>
        <authorList>
            <person name="Tassone E.E."/>
        </authorList>
    </citation>
    <scope>NUCLEOTIDE SEQUENCE</scope>
</reference>
<dbReference type="AlphaFoldDB" id="A0A1B6GIK6"/>
<dbReference type="Gene3D" id="1.20.930.10">
    <property type="entry name" value="Conserved domain common to transcription factors TFIIS, elongin A, CRSP70"/>
    <property type="match status" value="1"/>
</dbReference>
<dbReference type="Gene3D" id="2.30.30.140">
    <property type="match status" value="1"/>
</dbReference>
<dbReference type="CDD" id="cd05834">
    <property type="entry name" value="PWWP_HRP"/>
    <property type="match status" value="1"/>
</dbReference>
<accession>A0A1B6GIK6</accession>
<dbReference type="GO" id="GO:0005634">
    <property type="term" value="C:nucleus"/>
    <property type="evidence" value="ECO:0007669"/>
    <property type="project" value="UniProtKB-SubCell"/>
</dbReference>
<dbReference type="InterPro" id="IPR000313">
    <property type="entry name" value="PWWP_dom"/>
</dbReference>